<dbReference type="InterPro" id="IPR029787">
    <property type="entry name" value="Nucleotide_cyclase"/>
</dbReference>
<dbReference type="InterPro" id="IPR000014">
    <property type="entry name" value="PAS"/>
</dbReference>
<dbReference type="KEGG" id="rfr:Rfer_0458"/>
<feature type="domain" description="GGDEF" evidence="6">
    <location>
        <begin position="641"/>
        <end position="773"/>
    </location>
</feature>
<dbReference type="FunFam" id="3.20.20.450:FF:000001">
    <property type="entry name" value="Cyclic di-GMP phosphodiesterase yahA"/>
    <property type="match status" value="1"/>
</dbReference>
<feature type="domain" description="PAC" evidence="4">
    <location>
        <begin position="559"/>
        <end position="609"/>
    </location>
</feature>
<dbReference type="InterPro" id="IPR003018">
    <property type="entry name" value="GAF"/>
</dbReference>
<dbReference type="PROSITE" id="PS50887">
    <property type="entry name" value="GGDEF"/>
    <property type="match status" value="1"/>
</dbReference>
<dbReference type="Pfam" id="PF13185">
    <property type="entry name" value="GAF_2"/>
    <property type="match status" value="1"/>
</dbReference>
<dbReference type="InterPro" id="IPR000160">
    <property type="entry name" value="GGDEF_dom"/>
</dbReference>
<dbReference type="PANTHER" id="PTHR44757">
    <property type="entry name" value="DIGUANYLATE CYCLASE DGCP"/>
    <property type="match status" value="1"/>
</dbReference>
<dbReference type="NCBIfam" id="TIGR00229">
    <property type="entry name" value="sensory_box"/>
    <property type="match status" value="1"/>
</dbReference>
<sequence length="1037" mass="114988">MQPFQQGRFVMPILAKPMRPALVGIVVFLLAGLVAGGLVYRSEQHRRQLAQSRALAMAADHAQSLQQNLQQALGPAQFEQVVARGYDYVLWRIDPASQQRQIIAQSAKVPLDAVDFELKVPNAKWTLSVAPTTGWADPQGLSLKVALAALFSVLLAYSAKQAGAARVRANELQVDVNAQAVELVALNQRLQSTLDALPDLLFETDMDGRYLAYHSPRSELLGKTLHRVLPVAVADICLAAVHEANAVGYSHGKQIQLALPDGAHWFELSASRKPGLPGDAPTFIVLSRDITERKKAEIKIERLTKLYAALSQCNQAIVRCSDASELFPIICRDAVNFGGMKMAWIGMLDEADQLIKPAASFGSGVEYLEGIEISVDLSGDKGRGPTGTSIREDRPFWCQDFQHDDATAAWHERGERFGWGASASLPLHLKDRVIGAFTLYAGEACAFDEAAQNLLLEMALDISFALDRFADERERKIMQDDLRDSEERYRKAFQTSPDAVNITRLVDGLYVDVNTGFERITGWRHDEVVGKTATELNLWGNPADRMRLVDALQSEGRCNNLEATFVKKNGDIFHGLMSAEKVRFKDVDCILSITRDITEKKLAEAQIQQLAHFDQLTGLPNRSQLHDRFRYALSLAQRHGDQLAIMFLDLDHFKNINDTLGHSVGDQLLVDVSRRLKAALREEDSLSRLGGDEFILLLPGTDEAQASQVATKLLAAVAQPCQIEQNELVSTVSIGIALYPNDGQDFETLSKNADAAMYRVKQASRNDFRFFTQEMQTHSARTLQLVNALRHALPRHEFELHFQPQVALQDGHIVGAEALLRWRHPELGMISPAEFIPIAEDSGQILAIGEWVLRTAVRQLKQWLDAGLRPMVIAVNLSAVQFRHPNLMALVTRILDEAALPPEFLELELTEAAAMDDPPAAIAIMNKLDEHGIRMSIDDFGTGYSSLSYLKKFKVNKLKIDQSFVRDISDDPDDKAIVTAIINLASSLGMHTIAEGVETASQLAFLRLQGCDEVQGYYVSKPLPKDQFEAFVRNSIS</sequence>
<dbReference type="EMBL" id="CP000267">
    <property type="protein sequence ID" value="ABD68210.1"/>
    <property type="molecule type" value="Genomic_DNA"/>
</dbReference>
<evidence type="ECO:0000256" key="2">
    <source>
        <dbReference type="SAM" id="Phobius"/>
    </source>
</evidence>
<dbReference type="HOGENOM" id="CLU_000445_70_34_4"/>
<dbReference type="Gene3D" id="3.30.450.20">
    <property type="entry name" value="PAS domain"/>
    <property type="match status" value="2"/>
</dbReference>
<dbReference type="InterPro" id="IPR001633">
    <property type="entry name" value="EAL_dom"/>
</dbReference>
<reference evidence="8" key="1">
    <citation type="submission" date="2006-02" db="EMBL/GenBank/DDBJ databases">
        <title>Complete sequence of chromosome of Rhodoferax ferrireducens DSM 15236.</title>
        <authorList>
            <person name="Copeland A."/>
            <person name="Lucas S."/>
            <person name="Lapidus A."/>
            <person name="Barry K."/>
            <person name="Detter J.C."/>
            <person name="Glavina del Rio T."/>
            <person name="Hammon N."/>
            <person name="Israni S."/>
            <person name="Pitluck S."/>
            <person name="Brettin T."/>
            <person name="Bruce D."/>
            <person name="Han C."/>
            <person name="Tapia R."/>
            <person name="Gilna P."/>
            <person name="Kiss H."/>
            <person name="Schmutz J."/>
            <person name="Larimer F."/>
            <person name="Land M."/>
            <person name="Kyrpides N."/>
            <person name="Ivanova N."/>
            <person name="Richardson P."/>
        </authorList>
    </citation>
    <scope>NUCLEOTIDE SEQUENCE [LARGE SCALE GENOMIC DNA]</scope>
    <source>
        <strain evidence="8">ATCC BAA-621 / DSM 15236 / T118</strain>
    </source>
</reference>
<evidence type="ECO:0000259" key="4">
    <source>
        <dbReference type="PROSITE" id="PS50113"/>
    </source>
</evidence>
<dbReference type="SUPFAM" id="SSF141868">
    <property type="entry name" value="EAL domain-like"/>
    <property type="match status" value="1"/>
</dbReference>
<name>Q221U3_ALBFT</name>
<dbReference type="InterPro" id="IPR052155">
    <property type="entry name" value="Biofilm_reg_signaling"/>
</dbReference>
<dbReference type="Gene3D" id="3.20.20.450">
    <property type="entry name" value="EAL domain"/>
    <property type="match status" value="1"/>
</dbReference>
<keyword evidence="2" id="KW-0472">Membrane</keyword>
<dbReference type="AlphaFoldDB" id="Q221U3"/>
<dbReference type="InterPro" id="IPR013656">
    <property type="entry name" value="PAS_4"/>
</dbReference>
<feature type="domain" description="PAS" evidence="3">
    <location>
        <begin position="485"/>
        <end position="553"/>
    </location>
</feature>
<dbReference type="SUPFAM" id="SSF55781">
    <property type="entry name" value="GAF domain-like"/>
    <property type="match status" value="1"/>
</dbReference>
<keyword evidence="2" id="KW-0812">Transmembrane</keyword>
<dbReference type="Pfam" id="PF00990">
    <property type="entry name" value="GGDEF"/>
    <property type="match status" value="1"/>
</dbReference>
<dbReference type="NCBIfam" id="TIGR00254">
    <property type="entry name" value="GGDEF"/>
    <property type="match status" value="1"/>
</dbReference>
<dbReference type="Proteomes" id="UP000008332">
    <property type="component" value="Chromosome"/>
</dbReference>
<dbReference type="SMART" id="SM00267">
    <property type="entry name" value="GGDEF"/>
    <property type="match status" value="1"/>
</dbReference>
<dbReference type="Gene3D" id="3.30.70.270">
    <property type="match status" value="1"/>
</dbReference>
<gene>
    <name evidence="7" type="ordered locus">Rfer_0458</name>
</gene>
<comment type="catalytic activity">
    <reaction evidence="1">
        <text>3',3'-c-di-GMP + H2O = 5'-phosphoguanylyl(3'-&gt;5')guanosine + H(+)</text>
        <dbReference type="Rhea" id="RHEA:24902"/>
        <dbReference type="ChEBI" id="CHEBI:15377"/>
        <dbReference type="ChEBI" id="CHEBI:15378"/>
        <dbReference type="ChEBI" id="CHEBI:58754"/>
        <dbReference type="ChEBI" id="CHEBI:58805"/>
        <dbReference type="EC" id="3.1.4.52"/>
    </reaction>
    <physiologicalReaction direction="left-to-right" evidence="1">
        <dbReference type="Rhea" id="RHEA:24903"/>
    </physiologicalReaction>
</comment>
<feature type="domain" description="EAL" evidence="5">
    <location>
        <begin position="782"/>
        <end position="1036"/>
    </location>
</feature>
<keyword evidence="8" id="KW-1185">Reference proteome</keyword>
<dbReference type="Pfam" id="PF08448">
    <property type="entry name" value="PAS_4"/>
    <property type="match status" value="1"/>
</dbReference>
<dbReference type="InterPro" id="IPR043128">
    <property type="entry name" value="Rev_trsase/Diguanyl_cyclase"/>
</dbReference>
<dbReference type="SUPFAM" id="SSF55785">
    <property type="entry name" value="PYP-like sensor domain (PAS domain)"/>
    <property type="match status" value="2"/>
</dbReference>
<evidence type="ECO:0000256" key="1">
    <source>
        <dbReference type="ARBA" id="ARBA00051114"/>
    </source>
</evidence>
<dbReference type="SMART" id="SM00091">
    <property type="entry name" value="PAS"/>
    <property type="match status" value="2"/>
</dbReference>
<dbReference type="OrthoDB" id="9813903at2"/>
<accession>Q221U3</accession>
<dbReference type="Pfam" id="PF00563">
    <property type="entry name" value="EAL"/>
    <property type="match status" value="1"/>
</dbReference>
<protein>
    <submittedName>
        <fullName evidence="7">Diguanylate cyclase/phosphodiesterase with PAS/PAC sensor(S)</fullName>
    </submittedName>
</protein>
<dbReference type="PANTHER" id="PTHR44757:SF2">
    <property type="entry name" value="BIOFILM ARCHITECTURE MAINTENANCE PROTEIN MBAA"/>
    <property type="match status" value="1"/>
</dbReference>
<dbReference type="CDD" id="cd00130">
    <property type="entry name" value="PAS"/>
    <property type="match status" value="1"/>
</dbReference>
<evidence type="ECO:0000259" key="6">
    <source>
        <dbReference type="PROSITE" id="PS50887"/>
    </source>
</evidence>
<dbReference type="SUPFAM" id="SSF55073">
    <property type="entry name" value="Nucleotide cyclase"/>
    <property type="match status" value="1"/>
</dbReference>
<evidence type="ECO:0000259" key="5">
    <source>
        <dbReference type="PROSITE" id="PS50883"/>
    </source>
</evidence>
<dbReference type="InterPro" id="IPR001610">
    <property type="entry name" value="PAC"/>
</dbReference>
<evidence type="ECO:0000259" key="3">
    <source>
        <dbReference type="PROSITE" id="PS50112"/>
    </source>
</evidence>
<dbReference type="eggNOG" id="COG2203">
    <property type="taxonomic scope" value="Bacteria"/>
</dbReference>
<feature type="transmembrane region" description="Helical" evidence="2">
    <location>
        <begin position="21"/>
        <end position="40"/>
    </location>
</feature>
<dbReference type="SMART" id="SM00052">
    <property type="entry name" value="EAL"/>
    <property type="match status" value="1"/>
</dbReference>
<dbReference type="InterPro" id="IPR035919">
    <property type="entry name" value="EAL_sf"/>
</dbReference>
<dbReference type="STRING" id="338969.Rfer_0458"/>
<keyword evidence="2" id="KW-1133">Transmembrane helix</keyword>
<dbReference type="CDD" id="cd01949">
    <property type="entry name" value="GGDEF"/>
    <property type="match status" value="1"/>
</dbReference>
<proteinExistence type="predicted"/>
<dbReference type="GO" id="GO:0071111">
    <property type="term" value="F:cyclic-guanylate-specific phosphodiesterase activity"/>
    <property type="evidence" value="ECO:0007669"/>
    <property type="project" value="UniProtKB-EC"/>
</dbReference>
<dbReference type="SMART" id="SM00086">
    <property type="entry name" value="PAC"/>
    <property type="match status" value="1"/>
</dbReference>
<dbReference type="PROSITE" id="PS50112">
    <property type="entry name" value="PAS"/>
    <property type="match status" value="1"/>
</dbReference>
<dbReference type="PROSITE" id="PS50113">
    <property type="entry name" value="PAC"/>
    <property type="match status" value="1"/>
</dbReference>
<dbReference type="eggNOG" id="COG5001">
    <property type="taxonomic scope" value="Bacteria"/>
</dbReference>
<dbReference type="Gene3D" id="3.30.450.40">
    <property type="match status" value="1"/>
</dbReference>
<dbReference type="Pfam" id="PF13426">
    <property type="entry name" value="PAS_9"/>
    <property type="match status" value="1"/>
</dbReference>
<dbReference type="FunFam" id="3.30.70.270:FF:000001">
    <property type="entry name" value="Diguanylate cyclase domain protein"/>
    <property type="match status" value="1"/>
</dbReference>
<evidence type="ECO:0000313" key="8">
    <source>
        <dbReference type="Proteomes" id="UP000008332"/>
    </source>
</evidence>
<evidence type="ECO:0000313" key="7">
    <source>
        <dbReference type="EMBL" id="ABD68210.1"/>
    </source>
</evidence>
<dbReference type="CDD" id="cd01948">
    <property type="entry name" value="EAL"/>
    <property type="match status" value="1"/>
</dbReference>
<organism evidence="7 8">
    <name type="scientific">Albidiferax ferrireducens (strain ATCC BAA-621 / DSM 15236 / T118)</name>
    <name type="common">Rhodoferax ferrireducens</name>
    <dbReference type="NCBI Taxonomy" id="338969"/>
    <lineage>
        <taxon>Bacteria</taxon>
        <taxon>Pseudomonadati</taxon>
        <taxon>Pseudomonadota</taxon>
        <taxon>Betaproteobacteria</taxon>
        <taxon>Burkholderiales</taxon>
        <taxon>Comamonadaceae</taxon>
        <taxon>Rhodoferax</taxon>
    </lineage>
</organism>
<dbReference type="InterPro" id="IPR035965">
    <property type="entry name" value="PAS-like_dom_sf"/>
</dbReference>
<dbReference type="PROSITE" id="PS50883">
    <property type="entry name" value="EAL"/>
    <property type="match status" value="1"/>
</dbReference>
<dbReference type="InterPro" id="IPR029016">
    <property type="entry name" value="GAF-like_dom_sf"/>
</dbReference>
<dbReference type="GO" id="GO:0071732">
    <property type="term" value="P:cellular response to nitric oxide"/>
    <property type="evidence" value="ECO:0007669"/>
    <property type="project" value="UniProtKB-ARBA"/>
</dbReference>
<dbReference type="InterPro" id="IPR000700">
    <property type="entry name" value="PAS-assoc_C"/>
</dbReference>